<comment type="caution">
    <text evidence="2">The sequence shown here is derived from an EMBL/GenBank/DDBJ whole genome shotgun (WGS) entry which is preliminary data.</text>
</comment>
<evidence type="ECO:0000313" key="2">
    <source>
        <dbReference type="EMBL" id="KAJ8977569.1"/>
    </source>
</evidence>
<feature type="region of interest" description="Disordered" evidence="1">
    <location>
        <begin position="1"/>
        <end position="29"/>
    </location>
</feature>
<feature type="compositionally biased region" description="Low complexity" evidence="1">
    <location>
        <begin position="15"/>
        <end position="24"/>
    </location>
</feature>
<feature type="compositionally biased region" description="Basic and acidic residues" evidence="1">
    <location>
        <begin position="1"/>
        <end position="14"/>
    </location>
</feature>
<organism evidence="2 3">
    <name type="scientific">Molorchus minor</name>
    <dbReference type="NCBI Taxonomy" id="1323400"/>
    <lineage>
        <taxon>Eukaryota</taxon>
        <taxon>Metazoa</taxon>
        <taxon>Ecdysozoa</taxon>
        <taxon>Arthropoda</taxon>
        <taxon>Hexapoda</taxon>
        <taxon>Insecta</taxon>
        <taxon>Pterygota</taxon>
        <taxon>Neoptera</taxon>
        <taxon>Endopterygota</taxon>
        <taxon>Coleoptera</taxon>
        <taxon>Polyphaga</taxon>
        <taxon>Cucujiformia</taxon>
        <taxon>Chrysomeloidea</taxon>
        <taxon>Cerambycidae</taxon>
        <taxon>Lamiinae</taxon>
        <taxon>Monochamini</taxon>
        <taxon>Molorchus</taxon>
    </lineage>
</organism>
<feature type="compositionally biased region" description="Basic and acidic residues" evidence="1">
    <location>
        <begin position="48"/>
        <end position="61"/>
    </location>
</feature>
<gene>
    <name evidence="2" type="ORF">NQ317_016094</name>
</gene>
<keyword evidence="3" id="KW-1185">Reference proteome</keyword>
<name>A0ABQ9JHB1_9CUCU</name>
<feature type="region of interest" description="Disordered" evidence="1">
    <location>
        <begin position="42"/>
        <end position="67"/>
    </location>
</feature>
<reference evidence="2" key="1">
    <citation type="journal article" date="2023" name="Insect Mol. Biol.">
        <title>Genome sequencing provides insights into the evolution of gene families encoding plant cell wall-degrading enzymes in longhorned beetles.</title>
        <authorList>
            <person name="Shin N.R."/>
            <person name="Okamura Y."/>
            <person name="Kirsch R."/>
            <person name="Pauchet Y."/>
        </authorList>
    </citation>
    <scope>NUCLEOTIDE SEQUENCE</scope>
    <source>
        <strain evidence="2">MMC_N1</strain>
    </source>
</reference>
<sequence>MMAKERLASQKTQDDSFSGSTSSGTRKKTVQFINNIHSYSVSPGKIKKSLDESKQKVKDSGQEVIFG</sequence>
<dbReference type="Proteomes" id="UP001162164">
    <property type="component" value="Unassembled WGS sequence"/>
</dbReference>
<proteinExistence type="predicted"/>
<evidence type="ECO:0000313" key="3">
    <source>
        <dbReference type="Proteomes" id="UP001162164"/>
    </source>
</evidence>
<dbReference type="EMBL" id="JAPWTJ010000529">
    <property type="protein sequence ID" value="KAJ8977569.1"/>
    <property type="molecule type" value="Genomic_DNA"/>
</dbReference>
<accession>A0ABQ9JHB1</accession>
<evidence type="ECO:0000256" key="1">
    <source>
        <dbReference type="SAM" id="MobiDB-lite"/>
    </source>
</evidence>
<protein>
    <submittedName>
        <fullName evidence="2">Uncharacterized protein</fullName>
    </submittedName>
</protein>